<evidence type="ECO:0000313" key="2">
    <source>
        <dbReference type="EMBL" id="ENH66022.1"/>
    </source>
</evidence>
<dbReference type="Proteomes" id="UP000016928">
    <property type="component" value="Unassembled WGS sequence"/>
</dbReference>
<reference evidence="3" key="1">
    <citation type="submission" date="2012-09" db="EMBL/GenBank/DDBJ databases">
        <title>Genome sequencing and comparative transcriptomics of race 1 and race 4 of banana pathogen: Fusarium oxysporum f. sp. cubense.</title>
        <authorList>
            <person name="Fang X."/>
            <person name="Huang J."/>
        </authorList>
    </citation>
    <scope>NUCLEOTIDE SEQUENCE [LARGE SCALE GENOMIC DNA]</scope>
    <source>
        <strain evidence="3">race 1</strain>
    </source>
</reference>
<evidence type="ECO:0000256" key="1">
    <source>
        <dbReference type="SAM" id="MobiDB-lite"/>
    </source>
</evidence>
<accession>N4U3Q1</accession>
<name>N4U3Q1_FUSC1</name>
<organism evidence="2 3">
    <name type="scientific">Fusarium oxysporum f. sp. cubense (strain race 1)</name>
    <name type="common">Panama disease fungus</name>
    <dbReference type="NCBI Taxonomy" id="1229664"/>
    <lineage>
        <taxon>Eukaryota</taxon>
        <taxon>Fungi</taxon>
        <taxon>Dikarya</taxon>
        <taxon>Ascomycota</taxon>
        <taxon>Pezizomycotina</taxon>
        <taxon>Sordariomycetes</taxon>
        <taxon>Hypocreomycetidae</taxon>
        <taxon>Hypocreales</taxon>
        <taxon>Nectriaceae</taxon>
        <taxon>Fusarium</taxon>
        <taxon>Fusarium oxysporum species complex</taxon>
    </lineage>
</organism>
<feature type="compositionally biased region" description="Basic and acidic residues" evidence="1">
    <location>
        <begin position="1"/>
        <end position="14"/>
    </location>
</feature>
<evidence type="ECO:0000313" key="3">
    <source>
        <dbReference type="Proteomes" id="UP000016928"/>
    </source>
</evidence>
<proteinExistence type="predicted"/>
<dbReference type="VEuPathDB" id="FungiDB:FOC1_g10001153"/>
<dbReference type="HOGENOM" id="CLU_3207621_0_0_1"/>
<dbReference type="AlphaFoldDB" id="N4U3Q1"/>
<sequence>MFRAREYQRNRRIVDGPGLTGDTQTATVGSATTYAEEWLWLERIR</sequence>
<protein>
    <submittedName>
        <fullName evidence="2">Uncharacterized protein</fullName>
    </submittedName>
</protein>
<reference evidence="3" key="2">
    <citation type="journal article" date="2014" name="PLoS ONE">
        <title>Genome and Transcriptome Analysis of the Fungal Pathogen Fusarium oxysporum f. sp. cubense Causing Banana Vascular Wilt Disease.</title>
        <authorList>
            <person name="Guo L."/>
            <person name="Han L."/>
            <person name="Yang L."/>
            <person name="Zeng H."/>
            <person name="Fan D."/>
            <person name="Zhu Y."/>
            <person name="Feng Y."/>
            <person name="Wang G."/>
            <person name="Peng C."/>
            <person name="Jiang X."/>
            <person name="Zhou D."/>
            <person name="Ni P."/>
            <person name="Liang C."/>
            <person name="Liu L."/>
            <person name="Wang J."/>
            <person name="Mao C."/>
            <person name="Fang X."/>
            <person name="Peng M."/>
            <person name="Huang J."/>
        </authorList>
    </citation>
    <scope>NUCLEOTIDE SEQUENCE [LARGE SCALE GENOMIC DNA]</scope>
    <source>
        <strain evidence="3">race 1</strain>
    </source>
</reference>
<feature type="region of interest" description="Disordered" evidence="1">
    <location>
        <begin position="1"/>
        <end position="25"/>
    </location>
</feature>
<gene>
    <name evidence="2" type="ORF">FOC1_g10001153</name>
</gene>
<dbReference type="EMBL" id="KB730455">
    <property type="protein sequence ID" value="ENH66022.1"/>
    <property type="molecule type" value="Genomic_DNA"/>
</dbReference>